<name>A0A815LPG8_9BILA</name>
<dbReference type="GO" id="GO:0005509">
    <property type="term" value="F:calcium ion binding"/>
    <property type="evidence" value="ECO:0007669"/>
    <property type="project" value="InterPro"/>
</dbReference>
<dbReference type="Proteomes" id="UP000663870">
    <property type="component" value="Unassembled WGS sequence"/>
</dbReference>
<dbReference type="Proteomes" id="UP000663854">
    <property type="component" value="Unassembled WGS sequence"/>
</dbReference>
<evidence type="ECO:0000259" key="1">
    <source>
        <dbReference type="PROSITE" id="PS50222"/>
    </source>
</evidence>
<dbReference type="PROSITE" id="PS50222">
    <property type="entry name" value="EF_HAND_2"/>
    <property type="match status" value="1"/>
</dbReference>
<evidence type="ECO:0000313" key="2">
    <source>
        <dbReference type="EMBL" id="CAF1224891.1"/>
    </source>
</evidence>
<evidence type="ECO:0000313" key="4">
    <source>
        <dbReference type="Proteomes" id="UP000663870"/>
    </source>
</evidence>
<organism evidence="3 4">
    <name type="scientific">Rotaria sordida</name>
    <dbReference type="NCBI Taxonomy" id="392033"/>
    <lineage>
        <taxon>Eukaryota</taxon>
        <taxon>Metazoa</taxon>
        <taxon>Spiralia</taxon>
        <taxon>Gnathifera</taxon>
        <taxon>Rotifera</taxon>
        <taxon>Eurotatoria</taxon>
        <taxon>Bdelloidea</taxon>
        <taxon>Philodinida</taxon>
        <taxon>Philodinidae</taxon>
        <taxon>Rotaria</taxon>
    </lineage>
</organism>
<accession>A0A815LPG8</accession>
<evidence type="ECO:0000313" key="3">
    <source>
        <dbReference type="EMBL" id="CAF1413224.1"/>
    </source>
</evidence>
<dbReference type="InterPro" id="IPR011992">
    <property type="entry name" value="EF-hand-dom_pair"/>
</dbReference>
<comment type="caution">
    <text evidence="3">The sequence shown here is derived from an EMBL/GenBank/DDBJ whole genome shotgun (WGS) entry which is preliminary data.</text>
</comment>
<keyword evidence="4" id="KW-1185">Reference proteome</keyword>
<dbReference type="InterPro" id="IPR002048">
    <property type="entry name" value="EF_hand_dom"/>
</dbReference>
<gene>
    <name evidence="3" type="ORF">JXQ802_LOCUS35401</name>
    <name evidence="2" type="ORF">PYM288_LOCUS26071</name>
</gene>
<dbReference type="Gene3D" id="1.10.238.10">
    <property type="entry name" value="EF-hand"/>
    <property type="match status" value="1"/>
</dbReference>
<reference evidence="3" key="1">
    <citation type="submission" date="2021-02" db="EMBL/GenBank/DDBJ databases">
        <authorList>
            <person name="Nowell W R."/>
        </authorList>
    </citation>
    <scope>NUCLEOTIDE SEQUENCE</scope>
</reference>
<feature type="domain" description="EF-hand" evidence="1">
    <location>
        <begin position="79"/>
        <end position="114"/>
    </location>
</feature>
<protein>
    <recommendedName>
        <fullName evidence="1">EF-hand domain-containing protein</fullName>
    </recommendedName>
</protein>
<dbReference type="SUPFAM" id="SSF47473">
    <property type="entry name" value="EF-hand"/>
    <property type="match status" value="1"/>
</dbReference>
<dbReference type="EMBL" id="CAJNOH010001507">
    <property type="protein sequence ID" value="CAF1224891.1"/>
    <property type="molecule type" value="Genomic_DNA"/>
</dbReference>
<dbReference type="EMBL" id="CAJNOL010001744">
    <property type="protein sequence ID" value="CAF1413224.1"/>
    <property type="molecule type" value="Genomic_DNA"/>
</dbReference>
<proteinExistence type="predicted"/>
<sequence>MGGRSSKKLFTEWDLVQFSNVTGVPLSMVEKIYKDFLTVTGDDNKIDKKEFRRLFKKMYVNSEPSSLPSGLPPLYTEHELNKMSDHVFETYDYEETGKLTFEEFAEAYLMLTHYPSISINGVTFRDRFNYILDQDNSTPGFITREHGERVFNRLNRYNNWVNSKATTSTDSSKPMATNWESHWNKLDNGGGLVPKEKFVDYITTSNDYKHHFDPATI</sequence>
<dbReference type="AlphaFoldDB" id="A0A815LPG8"/>